<proteinExistence type="predicted"/>
<dbReference type="Proteomes" id="UP001558613">
    <property type="component" value="Unassembled WGS sequence"/>
</dbReference>
<protein>
    <submittedName>
        <fullName evidence="2">Uncharacterized protein</fullName>
    </submittedName>
</protein>
<feature type="region of interest" description="Disordered" evidence="1">
    <location>
        <begin position="31"/>
        <end position="56"/>
    </location>
</feature>
<accession>A0ABR3N9L1</accession>
<evidence type="ECO:0000313" key="3">
    <source>
        <dbReference type="Proteomes" id="UP001558613"/>
    </source>
</evidence>
<reference evidence="2 3" key="1">
    <citation type="submission" date="2023-09" db="EMBL/GenBank/DDBJ databases">
        <authorList>
            <person name="Wang M."/>
        </authorList>
    </citation>
    <scope>NUCLEOTIDE SEQUENCE [LARGE SCALE GENOMIC DNA]</scope>
    <source>
        <strain evidence="2">GT-2023</strain>
        <tissue evidence="2">Liver</tissue>
    </source>
</reference>
<name>A0ABR3N9L1_9TELE</name>
<evidence type="ECO:0000256" key="1">
    <source>
        <dbReference type="SAM" id="MobiDB-lite"/>
    </source>
</evidence>
<keyword evidence="3" id="KW-1185">Reference proteome</keyword>
<gene>
    <name evidence="2" type="ORF">QQF64_029277</name>
</gene>
<evidence type="ECO:0000313" key="2">
    <source>
        <dbReference type="EMBL" id="KAL1273415.1"/>
    </source>
</evidence>
<dbReference type="EMBL" id="JAYMGO010000006">
    <property type="protein sequence ID" value="KAL1273415.1"/>
    <property type="molecule type" value="Genomic_DNA"/>
</dbReference>
<sequence>MEVWPGTPPDYGRFCKPPILPALFFSRTRLRPRSNGQPMKKRLRPDTKCLPSAPRAPAGRGTMCIDVPGVWAIGAERAFGGLSCGCRLWKRSGRLDKAAV</sequence>
<organism evidence="2 3">
    <name type="scientific">Cirrhinus molitorella</name>
    <name type="common">mud carp</name>
    <dbReference type="NCBI Taxonomy" id="172907"/>
    <lineage>
        <taxon>Eukaryota</taxon>
        <taxon>Metazoa</taxon>
        <taxon>Chordata</taxon>
        <taxon>Craniata</taxon>
        <taxon>Vertebrata</taxon>
        <taxon>Euteleostomi</taxon>
        <taxon>Actinopterygii</taxon>
        <taxon>Neopterygii</taxon>
        <taxon>Teleostei</taxon>
        <taxon>Ostariophysi</taxon>
        <taxon>Cypriniformes</taxon>
        <taxon>Cyprinidae</taxon>
        <taxon>Labeoninae</taxon>
        <taxon>Labeonini</taxon>
        <taxon>Cirrhinus</taxon>
    </lineage>
</organism>
<comment type="caution">
    <text evidence="2">The sequence shown here is derived from an EMBL/GenBank/DDBJ whole genome shotgun (WGS) entry which is preliminary data.</text>
</comment>